<name>A0ABP5BZ79_9MICO</name>
<dbReference type="Pfam" id="PF13727">
    <property type="entry name" value="CoA_binding_3"/>
    <property type="match status" value="1"/>
</dbReference>
<keyword evidence="4 7" id="KW-0812">Transmembrane</keyword>
<dbReference type="PANTHER" id="PTHR30576:SF10">
    <property type="entry name" value="SLL5057 PROTEIN"/>
    <property type="match status" value="1"/>
</dbReference>
<dbReference type="PANTHER" id="PTHR30576">
    <property type="entry name" value="COLANIC BIOSYNTHESIS UDP-GLUCOSE LIPID CARRIER TRANSFERASE"/>
    <property type="match status" value="1"/>
</dbReference>
<evidence type="ECO:0000256" key="2">
    <source>
        <dbReference type="ARBA" id="ARBA00006464"/>
    </source>
</evidence>
<dbReference type="InterPro" id="IPR003362">
    <property type="entry name" value="Bact_transf"/>
</dbReference>
<dbReference type="GO" id="GO:0016740">
    <property type="term" value="F:transferase activity"/>
    <property type="evidence" value="ECO:0007669"/>
    <property type="project" value="UniProtKB-KW"/>
</dbReference>
<evidence type="ECO:0000259" key="8">
    <source>
        <dbReference type="Pfam" id="PF02397"/>
    </source>
</evidence>
<evidence type="ECO:0000256" key="4">
    <source>
        <dbReference type="ARBA" id="ARBA00022692"/>
    </source>
</evidence>
<dbReference type="NCBIfam" id="TIGR03025">
    <property type="entry name" value="EPS_sugtrans"/>
    <property type="match status" value="1"/>
</dbReference>
<sequence length="565" mass="62209">MTSLLVAGGTGERNGDWGRFARAVFLRGAMTTIDASSAIDGDLPSGFRPIAALRAQAQPVAPTLGPRRVAASVARTDVLPTVAAVAPRIEPGLERRRTWERRYAQALRVSDALTVVLITVGVSLVDSLSTAGGMTDLWTAERLPLLSGALWLLMLALFRTRRISIVGSGSTEYVRVAHATLSAFGIVAIAFVVFQWHGARTQLILALPIGLLALLINRWSWRRWLTHKRSVGLFTSRAIVTGSRDDIEYVIRQLERDGKLGYVVVGTATDDTLDADMSVDGKVYPRVGSTHTVAATARRLSADTIIVASRPDDDPEFIKHLSWQLEGTAAELILSSRLVDVAGPRISLRPIDGLPLIHVKIPEFEGGQHVLKRALDVVVATIALIPIALVTPVISLLIALDSRGPVFFRQVRIGRDGREFTMLKFRTMRTTAESELAALSAQNEGSGPLFKLKRDPRITRVGAVFRKFSLDELPQFWNVLRGDMSVVGPRPPLPTEVRAYDGTVFRRLYIKPGITGLWQISGRSDLSWEESVRLDLRYVENWSVMTDLMIMWRTAKVMVAPRGAY</sequence>
<protein>
    <submittedName>
        <fullName evidence="9">Sugar transferase</fullName>
    </submittedName>
</protein>
<evidence type="ECO:0000256" key="6">
    <source>
        <dbReference type="ARBA" id="ARBA00023136"/>
    </source>
</evidence>
<comment type="caution">
    <text evidence="9">The sequence shown here is derived from an EMBL/GenBank/DDBJ whole genome shotgun (WGS) entry which is preliminary data.</text>
</comment>
<keyword evidence="10" id="KW-1185">Reference proteome</keyword>
<comment type="similarity">
    <text evidence="2">Belongs to the bacterial sugar transferase family.</text>
</comment>
<dbReference type="EMBL" id="BAAAOG010000002">
    <property type="protein sequence ID" value="GAA1953897.1"/>
    <property type="molecule type" value="Genomic_DNA"/>
</dbReference>
<gene>
    <name evidence="9" type="ORF">GCM10009776_14710</name>
</gene>
<organism evidence="9 10">
    <name type="scientific">Microbacterium deminutum</name>
    <dbReference type="NCBI Taxonomy" id="344164"/>
    <lineage>
        <taxon>Bacteria</taxon>
        <taxon>Bacillati</taxon>
        <taxon>Actinomycetota</taxon>
        <taxon>Actinomycetes</taxon>
        <taxon>Micrococcales</taxon>
        <taxon>Microbacteriaceae</taxon>
        <taxon>Microbacterium</taxon>
    </lineage>
</organism>
<feature type="transmembrane region" description="Helical" evidence="7">
    <location>
        <begin position="179"/>
        <end position="197"/>
    </location>
</feature>
<feature type="domain" description="Bacterial sugar transferase" evidence="8">
    <location>
        <begin position="372"/>
        <end position="559"/>
    </location>
</feature>
<feature type="transmembrane region" description="Helical" evidence="7">
    <location>
        <begin position="377"/>
        <end position="400"/>
    </location>
</feature>
<feature type="transmembrane region" description="Helical" evidence="7">
    <location>
        <begin position="203"/>
        <end position="221"/>
    </location>
</feature>
<keyword evidence="6 7" id="KW-0472">Membrane</keyword>
<dbReference type="Proteomes" id="UP001499933">
    <property type="component" value="Unassembled WGS sequence"/>
</dbReference>
<dbReference type="InterPro" id="IPR017475">
    <property type="entry name" value="EPS_sugar_tfrase"/>
</dbReference>
<reference evidence="10" key="1">
    <citation type="journal article" date="2019" name="Int. J. Syst. Evol. Microbiol.">
        <title>The Global Catalogue of Microorganisms (GCM) 10K type strain sequencing project: providing services to taxonomists for standard genome sequencing and annotation.</title>
        <authorList>
            <consortium name="The Broad Institute Genomics Platform"/>
            <consortium name="The Broad Institute Genome Sequencing Center for Infectious Disease"/>
            <person name="Wu L."/>
            <person name="Ma J."/>
        </authorList>
    </citation>
    <scope>NUCLEOTIDE SEQUENCE [LARGE SCALE GENOMIC DNA]</scope>
    <source>
        <strain evidence="10">JCM 14901</strain>
    </source>
</reference>
<evidence type="ECO:0000313" key="10">
    <source>
        <dbReference type="Proteomes" id="UP001499933"/>
    </source>
</evidence>
<dbReference type="Pfam" id="PF02397">
    <property type="entry name" value="Bac_transf"/>
    <property type="match status" value="1"/>
</dbReference>
<feature type="transmembrane region" description="Helical" evidence="7">
    <location>
        <begin position="106"/>
        <end position="125"/>
    </location>
</feature>
<keyword evidence="3 9" id="KW-0808">Transferase</keyword>
<evidence type="ECO:0000256" key="1">
    <source>
        <dbReference type="ARBA" id="ARBA00004141"/>
    </source>
</evidence>
<feature type="transmembrane region" description="Helical" evidence="7">
    <location>
        <begin position="137"/>
        <end position="158"/>
    </location>
</feature>
<comment type="subcellular location">
    <subcellularLocation>
        <location evidence="1">Membrane</location>
        <topology evidence="1">Multi-pass membrane protein</topology>
    </subcellularLocation>
</comment>
<evidence type="ECO:0000313" key="9">
    <source>
        <dbReference type="EMBL" id="GAA1953897.1"/>
    </source>
</evidence>
<keyword evidence="5 7" id="KW-1133">Transmembrane helix</keyword>
<evidence type="ECO:0000256" key="5">
    <source>
        <dbReference type="ARBA" id="ARBA00022989"/>
    </source>
</evidence>
<accession>A0ABP5BZ79</accession>
<evidence type="ECO:0000256" key="3">
    <source>
        <dbReference type="ARBA" id="ARBA00022679"/>
    </source>
</evidence>
<evidence type="ECO:0000256" key="7">
    <source>
        <dbReference type="SAM" id="Phobius"/>
    </source>
</evidence>
<proteinExistence type="inferred from homology"/>